<dbReference type="AlphaFoldDB" id="A0ABD1GKT6"/>
<reference evidence="2 3" key="1">
    <citation type="submission" date="2024-06" db="EMBL/GenBank/DDBJ databases">
        <title>A chromosome level genome sequence of Diviner's sage (Salvia divinorum).</title>
        <authorList>
            <person name="Ford S.A."/>
            <person name="Ro D.-K."/>
            <person name="Ness R.W."/>
            <person name="Phillips M.A."/>
        </authorList>
    </citation>
    <scope>NUCLEOTIDE SEQUENCE [LARGE SCALE GENOMIC DNA]</scope>
    <source>
        <strain evidence="2">SAF-2024a</strain>
        <tissue evidence="2">Leaf</tissue>
    </source>
</reference>
<feature type="compositionally biased region" description="Low complexity" evidence="1">
    <location>
        <begin position="20"/>
        <end position="43"/>
    </location>
</feature>
<evidence type="ECO:0000313" key="2">
    <source>
        <dbReference type="EMBL" id="KAL1544732.1"/>
    </source>
</evidence>
<keyword evidence="3" id="KW-1185">Reference proteome</keyword>
<dbReference type="EMBL" id="JBEAFC010000008">
    <property type="protein sequence ID" value="KAL1544732.1"/>
    <property type="molecule type" value="Genomic_DNA"/>
</dbReference>
<sequence length="124" mass="13572">MLSASPAFDYGVGVVLWRAPPRLRSPSPSRSSRAEAAVPVRRATPPPRRCTDTVGLEKAAVPVRRSSTHRIGIYGCSQIEFELEDTLVRFGKLTAKESNLCHCLDILGQHWGFLLRLPSLACSG</sequence>
<comment type="caution">
    <text evidence="2">The sequence shown here is derived from an EMBL/GenBank/DDBJ whole genome shotgun (WGS) entry which is preliminary data.</text>
</comment>
<evidence type="ECO:0000256" key="1">
    <source>
        <dbReference type="SAM" id="MobiDB-lite"/>
    </source>
</evidence>
<name>A0ABD1GKT6_SALDI</name>
<dbReference type="Proteomes" id="UP001567538">
    <property type="component" value="Unassembled WGS sequence"/>
</dbReference>
<proteinExistence type="predicted"/>
<organism evidence="2 3">
    <name type="scientific">Salvia divinorum</name>
    <name type="common">Maria pastora</name>
    <name type="synonym">Diviner's sage</name>
    <dbReference type="NCBI Taxonomy" id="28513"/>
    <lineage>
        <taxon>Eukaryota</taxon>
        <taxon>Viridiplantae</taxon>
        <taxon>Streptophyta</taxon>
        <taxon>Embryophyta</taxon>
        <taxon>Tracheophyta</taxon>
        <taxon>Spermatophyta</taxon>
        <taxon>Magnoliopsida</taxon>
        <taxon>eudicotyledons</taxon>
        <taxon>Gunneridae</taxon>
        <taxon>Pentapetalae</taxon>
        <taxon>asterids</taxon>
        <taxon>lamiids</taxon>
        <taxon>Lamiales</taxon>
        <taxon>Lamiaceae</taxon>
        <taxon>Nepetoideae</taxon>
        <taxon>Mentheae</taxon>
        <taxon>Salviinae</taxon>
        <taxon>Salvia</taxon>
        <taxon>Salvia subgen. Calosphace</taxon>
    </lineage>
</organism>
<evidence type="ECO:0000313" key="3">
    <source>
        <dbReference type="Proteomes" id="UP001567538"/>
    </source>
</evidence>
<protein>
    <submittedName>
        <fullName evidence="2">Uncharacterized protein</fullName>
    </submittedName>
</protein>
<feature type="region of interest" description="Disordered" evidence="1">
    <location>
        <begin position="20"/>
        <end position="51"/>
    </location>
</feature>
<accession>A0ABD1GKT6</accession>
<gene>
    <name evidence="2" type="ORF">AAHA92_21544</name>
</gene>